<name>A0A109LHT0_PSEFL</name>
<dbReference type="Proteomes" id="UP000061348">
    <property type="component" value="Unassembled WGS sequence"/>
</dbReference>
<gene>
    <name evidence="2" type="ORF">PFLmoz3_02661</name>
</gene>
<evidence type="ECO:0000313" key="3">
    <source>
        <dbReference type="Proteomes" id="UP000061348"/>
    </source>
</evidence>
<proteinExistence type="predicted"/>
<dbReference type="AlphaFoldDB" id="A0A109LHT0"/>
<sequence>MQRPYRPKVPLTLPKDFLHTRLGHPRQVGLQTVSNGNTPEIPAHIRTPRPPLRIEVKFHAAQDQRTSFYRFSQWQLVTHTARHRLVVCKKDFPLRSFASPPRQGAGLTRCGPVVGSRFKFKLRRQIHLQCKTLHRPPRTPRKPRSRNNQQHPPYPPIHLSLPPCATAPPLVQNAPLAPRRPSAANG</sequence>
<feature type="region of interest" description="Disordered" evidence="1">
    <location>
        <begin position="131"/>
        <end position="186"/>
    </location>
</feature>
<comment type="caution">
    <text evidence="2">The sequence shown here is derived from an EMBL/GenBank/DDBJ whole genome shotgun (WGS) entry which is preliminary data.</text>
</comment>
<feature type="compositionally biased region" description="Basic residues" evidence="1">
    <location>
        <begin position="131"/>
        <end position="145"/>
    </location>
</feature>
<organism evidence="2 3">
    <name type="scientific">Pseudomonas fluorescens</name>
    <dbReference type="NCBI Taxonomy" id="294"/>
    <lineage>
        <taxon>Bacteria</taxon>
        <taxon>Pseudomonadati</taxon>
        <taxon>Pseudomonadota</taxon>
        <taxon>Gammaproteobacteria</taxon>
        <taxon>Pseudomonadales</taxon>
        <taxon>Pseudomonadaceae</taxon>
        <taxon>Pseudomonas</taxon>
    </lineage>
</organism>
<dbReference type="EMBL" id="LCYA01000067">
    <property type="protein sequence ID" value="KWV87724.1"/>
    <property type="molecule type" value="Genomic_DNA"/>
</dbReference>
<evidence type="ECO:0000313" key="2">
    <source>
        <dbReference type="EMBL" id="KWV87724.1"/>
    </source>
</evidence>
<protein>
    <submittedName>
        <fullName evidence="2">Uncharacterized protein</fullName>
    </submittedName>
</protein>
<reference evidence="2 3" key="1">
    <citation type="submission" date="2015-05" db="EMBL/GenBank/DDBJ databases">
        <title>A genomic and transcriptomic approach to investigate the blue pigment phenotype in Pseudomonas fluorescens.</title>
        <authorList>
            <person name="Andreani N.A."/>
            <person name="Cardazzo B."/>
        </authorList>
    </citation>
    <scope>NUCLEOTIDE SEQUENCE [LARGE SCALE GENOMIC DNA]</scope>
    <source>
        <strain evidence="2 3">Ps_22</strain>
    </source>
</reference>
<accession>A0A109LHT0</accession>
<evidence type="ECO:0000256" key="1">
    <source>
        <dbReference type="SAM" id="MobiDB-lite"/>
    </source>
</evidence>